<organism evidence="2 3">
    <name type="scientific">Dryococelus australis</name>
    <dbReference type="NCBI Taxonomy" id="614101"/>
    <lineage>
        <taxon>Eukaryota</taxon>
        <taxon>Metazoa</taxon>
        <taxon>Ecdysozoa</taxon>
        <taxon>Arthropoda</taxon>
        <taxon>Hexapoda</taxon>
        <taxon>Insecta</taxon>
        <taxon>Pterygota</taxon>
        <taxon>Neoptera</taxon>
        <taxon>Polyneoptera</taxon>
        <taxon>Phasmatodea</taxon>
        <taxon>Verophasmatodea</taxon>
        <taxon>Anareolatae</taxon>
        <taxon>Phasmatidae</taxon>
        <taxon>Eurycanthinae</taxon>
        <taxon>Dryococelus</taxon>
    </lineage>
</organism>
<proteinExistence type="predicted"/>
<name>A0ABQ9GFC2_9NEOP</name>
<sequence length="964" mass="107855">METPVHGNTASLSPIKTRFTAAASGTILTCKNWKATPPGIEPGSLSCHISRCPHSSGVGWPTCSWRVAGSRPGASDTADFQHWESKLPHIILPTRKTLEALDSYSSRVGGRGGLVVRSLASHLDEPLLISAEVLPDFRMHVSYRTMPLVGGFSRDLLFTPPWYSDVASPLLALKTSILRNIQISPLLSCVEHFHKNTSHATCALPITEQPLVYYGITEQPLVYYGVTEQPLVYYGITEQPLVYYGITEQPLVYYGITEQPLVYYGITEQPLVYYGITEQPLVYYGITEQPLVYYGITEQPLVYYGITERPLVYCGITEQPLVYYGITEQPLVYYGITEQPLVYYGITEQPLVYYGIIEQPLVYYGITEQPLVCNGTGGSRNDSVVFIAQLMEWLQEEWRRIPVDVLQTLIESMPDRVAAVIAARAKESMLNESRKGQEERGKILKELVTNRVRDRSPHPIHTFFERMAQTVKKFSLRLIAETRLKVSQIVSEMEIHSLMEQESQMNRDSFQQPYQPMDGGSTVPLPSSSSKAIAASMLRNTLTFRALWKNRSTPVSAFDAVTHNSSRVRGPRKTLLCSCAFKVKKRGTLTRTPSASSLLRARRAVFPSLLASHQGDSGSIPGRVTPDLRKWESCRTIPLVGGFSRGSPVSPAPSFRRHSVLTSITLIGSQDLDVKSRPNLFSHPLTLWNICFTFAAVGVFILVGYRRNCENSHSREQKLVCESPGEDLPSSTSLFFKHNNEDVKIFVFDGAAVAQWLECPPPTKANRVFSEISPAASHSGAAPCSPLFITLIGSQDLNDERCPIITTLLLYKRPREFVYGCECSALIDSSEQRVLRQHLTSTRFFATCVMEWGNDVHASHVWPSHLDQSIALSTALCNISVLVYNCAYAIRLLVRSVVHLLVVVAGRRPIADERIMDEMWMERWRNEDEGVNASVRRKTTTPAVNEQISDSRVYIHRTVDLGSS</sequence>
<keyword evidence="1" id="KW-0812">Transmembrane</keyword>
<keyword evidence="3" id="KW-1185">Reference proteome</keyword>
<reference evidence="2 3" key="1">
    <citation type="submission" date="2023-02" db="EMBL/GenBank/DDBJ databases">
        <title>LHISI_Scaffold_Assembly.</title>
        <authorList>
            <person name="Stuart O.P."/>
            <person name="Cleave R."/>
            <person name="Magrath M.J.L."/>
            <person name="Mikheyev A.S."/>
        </authorList>
    </citation>
    <scope>NUCLEOTIDE SEQUENCE [LARGE SCALE GENOMIC DNA]</scope>
    <source>
        <strain evidence="2">Daus_M_001</strain>
        <tissue evidence="2">Leg muscle</tissue>
    </source>
</reference>
<keyword evidence="1" id="KW-0472">Membrane</keyword>
<dbReference type="Proteomes" id="UP001159363">
    <property type="component" value="Chromosome 11"/>
</dbReference>
<gene>
    <name evidence="2" type="ORF">PR048_027391</name>
</gene>
<accession>A0ABQ9GFC2</accession>
<comment type="caution">
    <text evidence="2">The sequence shown here is derived from an EMBL/GenBank/DDBJ whole genome shotgun (WGS) entry which is preliminary data.</text>
</comment>
<protein>
    <submittedName>
        <fullName evidence="2">Uncharacterized protein</fullName>
    </submittedName>
</protein>
<dbReference type="EMBL" id="JARBHB010000012">
    <property type="protein sequence ID" value="KAJ8871087.1"/>
    <property type="molecule type" value="Genomic_DNA"/>
</dbReference>
<feature type="transmembrane region" description="Helical" evidence="1">
    <location>
        <begin position="685"/>
        <end position="705"/>
    </location>
</feature>
<evidence type="ECO:0000256" key="1">
    <source>
        <dbReference type="SAM" id="Phobius"/>
    </source>
</evidence>
<keyword evidence="1" id="KW-1133">Transmembrane helix</keyword>
<evidence type="ECO:0000313" key="2">
    <source>
        <dbReference type="EMBL" id="KAJ8871087.1"/>
    </source>
</evidence>
<evidence type="ECO:0000313" key="3">
    <source>
        <dbReference type="Proteomes" id="UP001159363"/>
    </source>
</evidence>